<organism evidence="2 3">
    <name type="scientific">Colletotrichum lupini</name>
    <dbReference type="NCBI Taxonomy" id="145971"/>
    <lineage>
        <taxon>Eukaryota</taxon>
        <taxon>Fungi</taxon>
        <taxon>Dikarya</taxon>
        <taxon>Ascomycota</taxon>
        <taxon>Pezizomycotina</taxon>
        <taxon>Sordariomycetes</taxon>
        <taxon>Hypocreomycetidae</taxon>
        <taxon>Glomerellales</taxon>
        <taxon>Glomerellaceae</taxon>
        <taxon>Colletotrichum</taxon>
        <taxon>Colletotrichum acutatum species complex</taxon>
    </lineage>
</organism>
<dbReference type="AlphaFoldDB" id="A0A9Q8T1S7"/>
<evidence type="ECO:0000313" key="3">
    <source>
        <dbReference type="Proteomes" id="UP000830671"/>
    </source>
</evidence>
<protein>
    <submittedName>
        <fullName evidence="2">Uncharacterized protein</fullName>
    </submittedName>
</protein>
<accession>A0A9Q8T1S7</accession>
<proteinExistence type="predicted"/>
<name>A0A9Q8T1S7_9PEZI</name>
<feature type="region of interest" description="Disordered" evidence="1">
    <location>
        <begin position="1"/>
        <end position="20"/>
    </location>
</feature>
<evidence type="ECO:0000256" key="1">
    <source>
        <dbReference type="SAM" id="MobiDB-lite"/>
    </source>
</evidence>
<reference evidence="2" key="1">
    <citation type="journal article" date="2021" name="Mol. Plant Microbe Interact.">
        <title>Complete Genome Sequence of the Plant-Pathogenic Fungus Colletotrichum lupini.</title>
        <authorList>
            <person name="Baroncelli R."/>
            <person name="Pensec F."/>
            <person name="Da Lio D."/>
            <person name="Boufleur T."/>
            <person name="Vicente I."/>
            <person name="Sarrocco S."/>
            <person name="Picot A."/>
            <person name="Baraldi E."/>
            <person name="Sukno S."/>
            <person name="Thon M."/>
            <person name="Le Floch G."/>
        </authorList>
    </citation>
    <scope>NUCLEOTIDE SEQUENCE</scope>
    <source>
        <strain evidence="2">IMI 504893</strain>
    </source>
</reference>
<feature type="compositionally biased region" description="Polar residues" evidence="1">
    <location>
        <begin position="1"/>
        <end position="14"/>
    </location>
</feature>
<dbReference type="RefSeq" id="XP_049149257.1">
    <property type="nucleotide sequence ID" value="XM_049292111.1"/>
</dbReference>
<dbReference type="Proteomes" id="UP000830671">
    <property type="component" value="Chromosome 7"/>
</dbReference>
<gene>
    <name evidence="2" type="ORF">CLUP02_13167</name>
</gene>
<sequence>MASQMQEQNAVPTKSSRKEPSTIVSILIRFGDWKEELFASFIVSKKQKAAFQKRLNHTEGRTTHGAQVLQHA</sequence>
<dbReference type="EMBL" id="CP019479">
    <property type="protein sequence ID" value="UQC87649.1"/>
    <property type="molecule type" value="Genomic_DNA"/>
</dbReference>
<keyword evidence="3" id="KW-1185">Reference proteome</keyword>
<dbReference type="KEGG" id="clup:CLUP02_13167"/>
<dbReference type="GeneID" id="73347121"/>
<evidence type="ECO:0000313" key="2">
    <source>
        <dbReference type="EMBL" id="UQC87649.1"/>
    </source>
</evidence>